<evidence type="ECO:0000256" key="1">
    <source>
        <dbReference type="SAM" id="Phobius"/>
    </source>
</evidence>
<keyword evidence="3" id="KW-1185">Reference proteome</keyword>
<keyword evidence="1" id="KW-1133">Transmembrane helix</keyword>
<reference evidence="2 3" key="1">
    <citation type="submission" date="2016-10" db="EMBL/GenBank/DDBJ databases">
        <authorList>
            <person name="de Groot N.N."/>
        </authorList>
    </citation>
    <scope>NUCLEOTIDE SEQUENCE [LARGE SCALE GENOMIC DNA]</scope>
    <source>
        <strain evidence="2 3">CGMCC 4.5598</strain>
    </source>
</reference>
<evidence type="ECO:0000313" key="3">
    <source>
        <dbReference type="Proteomes" id="UP000199361"/>
    </source>
</evidence>
<evidence type="ECO:0000313" key="2">
    <source>
        <dbReference type="EMBL" id="SEU34552.1"/>
    </source>
</evidence>
<sequence>MGSYVTTLISLAVLLGSVGWVYQDASAHARRGTPIYFSAGSIELSQPTTWALGCLCLWIVVLPLYLTCRRQAG</sequence>
<organism evidence="2 3">
    <name type="scientific">Nonomuraea wenchangensis</name>
    <dbReference type="NCBI Taxonomy" id="568860"/>
    <lineage>
        <taxon>Bacteria</taxon>
        <taxon>Bacillati</taxon>
        <taxon>Actinomycetota</taxon>
        <taxon>Actinomycetes</taxon>
        <taxon>Streptosporangiales</taxon>
        <taxon>Streptosporangiaceae</taxon>
        <taxon>Nonomuraea</taxon>
    </lineage>
</organism>
<dbReference type="STRING" id="568860.SAMN05421811_11275"/>
<protein>
    <submittedName>
        <fullName evidence="2">Uncharacterized protein</fullName>
    </submittedName>
</protein>
<keyword evidence="1" id="KW-0472">Membrane</keyword>
<feature type="transmembrane region" description="Helical" evidence="1">
    <location>
        <begin position="47"/>
        <end position="66"/>
    </location>
</feature>
<proteinExistence type="predicted"/>
<keyword evidence="1" id="KW-0812">Transmembrane</keyword>
<dbReference type="AlphaFoldDB" id="A0A1I0L590"/>
<dbReference type="EMBL" id="FOHX01000012">
    <property type="protein sequence ID" value="SEU34552.1"/>
    <property type="molecule type" value="Genomic_DNA"/>
</dbReference>
<gene>
    <name evidence="2" type="ORF">SAMN05421811_11275</name>
</gene>
<accession>A0A1I0L590</accession>
<name>A0A1I0L590_9ACTN</name>
<dbReference type="Proteomes" id="UP000199361">
    <property type="component" value="Unassembled WGS sequence"/>
</dbReference>